<dbReference type="EMBL" id="CABVLY010000009">
    <property type="protein sequence ID" value="VVU49998.1"/>
    <property type="molecule type" value="Genomic_DNA"/>
</dbReference>
<comment type="subcellular location">
    <subcellularLocation>
        <location evidence="7">Cell inner membrane</location>
        <topology evidence="7">Single-pass membrane protein</topology>
    </subcellularLocation>
</comment>
<dbReference type="PANTHER" id="PTHR30518">
    <property type="entry name" value="ENDOLYTIC MUREIN TRANSGLYCOSYLASE"/>
    <property type="match status" value="1"/>
</dbReference>
<accession>A0A6P2G8J1</accession>
<dbReference type="GO" id="GO:0071555">
    <property type="term" value="P:cell wall organization"/>
    <property type="evidence" value="ECO:0007669"/>
    <property type="project" value="UniProtKB-KW"/>
</dbReference>
<evidence type="ECO:0000256" key="5">
    <source>
        <dbReference type="ARBA" id="ARBA00023239"/>
    </source>
</evidence>
<dbReference type="InterPro" id="IPR003770">
    <property type="entry name" value="MLTG-like"/>
</dbReference>
<dbReference type="Gene3D" id="3.30.160.60">
    <property type="entry name" value="Classic Zinc Finger"/>
    <property type="match status" value="1"/>
</dbReference>
<dbReference type="NCBIfam" id="TIGR00247">
    <property type="entry name" value="endolytic transglycosylase MltG"/>
    <property type="match status" value="1"/>
</dbReference>
<organism evidence="8 9">
    <name type="scientific">Burkholderia anthina</name>
    <dbReference type="NCBI Taxonomy" id="179879"/>
    <lineage>
        <taxon>Bacteria</taxon>
        <taxon>Pseudomonadati</taxon>
        <taxon>Pseudomonadota</taxon>
        <taxon>Betaproteobacteria</taxon>
        <taxon>Burkholderiales</taxon>
        <taxon>Burkholderiaceae</taxon>
        <taxon>Burkholderia</taxon>
        <taxon>Burkholderia cepacia complex</taxon>
    </lineage>
</organism>
<dbReference type="PANTHER" id="PTHR30518:SF2">
    <property type="entry name" value="ENDOLYTIC MUREIN TRANSGLYCOSYLASE"/>
    <property type="match status" value="1"/>
</dbReference>
<evidence type="ECO:0000313" key="8">
    <source>
        <dbReference type="EMBL" id="VVU49998.1"/>
    </source>
</evidence>
<comment type="function">
    <text evidence="7">Functions as a peptidoglycan terminase that cleaves nascent peptidoglycan strands endolytically to terminate their elongation.</text>
</comment>
<dbReference type="GO" id="GO:0008932">
    <property type="term" value="F:lytic endotransglycosylase activity"/>
    <property type="evidence" value="ECO:0007669"/>
    <property type="project" value="UniProtKB-UniRule"/>
</dbReference>
<dbReference type="Proteomes" id="UP000494201">
    <property type="component" value="Unassembled WGS sequence"/>
</dbReference>
<dbReference type="HAMAP" id="MF_02065">
    <property type="entry name" value="MltG"/>
    <property type="match status" value="1"/>
</dbReference>
<name>A0A6P2G8J1_9BURK</name>
<dbReference type="GO" id="GO:0005886">
    <property type="term" value="C:plasma membrane"/>
    <property type="evidence" value="ECO:0007669"/>
    <property type="project" value="UniProtKB-SubCell"/>
</dbReference>
<evidence type="ECO:0000313" key="9">
    <source>
        <dbReference type="Proteomes" id="UP000494201"/>
    </source>
</evidence>
<comment type="catalytic activity">
    <reaction evidence="7">
        <text>a peptidoglycan chain = a peptidoglycan chain with N-acetyl-1,6-anhydromuramyl-[peptide] at the reducing end + a peptidoglycan chain with N-acetylglucosamine at the non-reducing end.</text>
        <dbReference type="EC" id="4.2.2.29"/>
    </reaction>
</comment>
<keyword evidence="2 7" id="KW-0812">Transmembrane</keyword>
<evidence type="ECO:0000256" key="1">
    <source>
        <dbReference type="ARBA" id="ARBA00022475"/>
    </source>
</evidence>
<dbReference type="AlphaFoldDB" id="A0A6P2G8J1"/>
<keyword evidence="3 7" id="KW-1133">Transmembrane helix</keyword>
<dbReference type="CDD" id="cd08010">
    <property type="entry name" value="MltG_like"/>
    <property type="match status" value="1"/>
</dbReference>
<dbReference type="EC" id="4.2.2.29" evidence="7"/>
<proteinExistence type="inferred from homology"/>
<protein>
    <recommendedName>
        <fullName evidence="7">Endolytic murein transglycosylase</fullName>
        <ecNumber evidence="7">4.2.2.29</ecNumber>
    </recommendedName>
    <alternativeName>
        <fullName evidence="7">Peptidoglycan lytic transglycosylase</fullName>
    </alternativeName>
    <alternativeName>
        <fullName evidence="7">Peptidoglycan polymerization terminase</fullName>
    </alternativeName>
</protein>
<gene>
    <name evidence="7" type="primary">mltG</name>
    <name evidence="8" type="ORF">BAN20980_02705</name>
</gene>
<evidence type="ECO:0000256" key="4">
    <source>
        <dbReference type="ARBA" id="ARBA00023136"/>
    </source>
</evidence>
<dbReference type="Pfam" id="PF02618">
    <property type="entry name" value="YceG"/>
    <property type="match status" value="1"/>
</dbReference>
<comment type="similarity">
    <text evidence="7">Belongs to the transglycosylase MltG family.</text>
</comment>
<feature type="transmembrane region" description="Helical" evidence="7">
    <location>
        <begin position="46"/>
        <end position="69"/>
    </location>
</feature>
<dbReference type="Gene3D" id="3.30.1490.480">
    <property type="entry name" value="Endolytic murein transglycosylase"/>
    <property type="match status" value="1"/>
</dbReference>
<keyword evidence="1 7" id="KW-1003">Cell membrane</keyword>
<keyword evidence="4 7" id="KW-0472">Membrane</keyword>
<evidence type="ECO:0000256" key="2">
    <source>
        <dbReference type="ARBA" id="ARBA00022692"/>
    </source>
</evidence>
<evidence type="ECO:0000256" key="7">
    <source>
        <dbReference type="HAMAP-Rule" id="MF_02065"/>
    </source>
</evidence>
<keyword evidence="5 7" id="KW-0456">Lyase</keyword>
<evidence type="ECO:0000256" key="6">
    <source>
        <dbReference type="ARBA" id="ARBA00023316"/>
    </source>
</evidence>
<reference evidence="8 9" key="1">
    <citation type="submission" date="2019-09" db="EMBL/GenBank/DDBJ databases">
        <authorList>
            <person name="Depoorter E."/>
        </authorList>
    </citation>
    <scope>NUCLEOTIDE SEQUENCE [LARGE SCALE GENOMIC DNA]</scope>
    <source>
        <strain evidence="8">LMG 20980</strain>
    </source>
</reference>
<dbReference type="GO" id="GO:0009252">
    <property type="term" value="P:peptidoglycan biosynthetic process"/>
    <property type="evidence" value="ECO:0007669"/>
    <property type="project" value="UniProtKB-UniRule"/>
</dbReference>
<sequence>MRPGQPVKRTVCSWNEGTVNPDFDEGEQVLYGSYLSHVSMSLLKKCAATVVALAVVVAAAGAGGGYYWASRPLLLGAASLDVTIKPRSSVKSVAVQLKRGGVPIEPFGFVAMTRLLGLSSRLKSGNYEFKTGITPYEVLQKIARGDVNEYVATVIEGWTFKRMRAELDGNPDLVHATAGMSDAELLRAIGASDTAIQRGSGEGLFFPDTYLFDKGTSDLNIYRRAYHLMQTRLDEAWAARAPGLPYKTPYDALTIASIVEKETGHAADRGFVAAVFANRLRIGMPLQTDPSVIYGLGDAYDGHLRKRDLQADTPYNTYTRRGLPPTPIALPGVASLQAAINPARTSALYFVAKGDGTSVFSDTLGDHNKAVDKYIRGQ</sequence>
<evidence type="ECO:0000256" key="3">
    <source>
        <dbReference type="ARBA" id="ARBA00022989"/>
    </source>
</evidence>
<feature type="site" description="Important for catalytic activity" evidence="7">
    <location>
        <position position="262"/>
    </location>
</feature>
<keyword evidence="7" id="KW-0997">Cell inner membrane</keyword>
<keyword evidence="6 7" id="KW-0961">Cell wall biogenesis/degradation</keyword>